<dbReference type="InterPro" id="IPR008250">
    <property type="entry name" value="ATPase_P-typ_transduc_dom_A_sf"/>
</dbReference>
<sequence>MSSESDGGNIELGASLLLATTTSSSKYRKIWHRSKILLYIKVIISLRKDTTASENYEESLLPSPLPNTSLAPSPPARTKSSVGIDIPSHTQEGYIAEIVKKKDLISLLEFGGVGRVCEILRGQTHHPLENITGNLGTSFSSILWNSCKHNCYTISMMLISASLSFATELKQEGPKYGWHDGVAMVFVVLLLLSFSSITNVWRERKMVKLAKRKSQEVKFNVKRGEHDLVLPKYDIVVGDMVCLRPHDEVPADGLLVSGDVLVLAEGMENEKIECVENPFLIAGSKVIEGHGQMVVTSVGNKLNVAEMKGSMNCNFEKKGLLQSLIEKPISNLDKASLFIFTLIAFVSFIRLICKKDGDGGGLPDIKGNNVSVGLLAQLLENIFLRPRGKISILAGLFSVVILCVQHGVPLMVTLSLHYQNDKVVGNQEVVLNDLSACTTMGLVTVICIDVSGGIISRPMEVTICMGEGEAGMSKVDVSEIGLVVLDKLKQGLGLSVLAPGLSPTPVSNSLVSWAEKTWEMEILSFRENFHILKHSKLDSNQEVSGVLVRKVRVSEQVMHLHWSGDAPTILEMCSQYYDSEGGCHSIENQKIKFEQVIQEMEDSGLKPIAFACRETQVQELEQDELTLLALVGLKFKCQESTKLALQNLKNNGIEIKLLSEDDIMVVKHMACELRIEVPIHGHLEGKELQDLNENERLVKLDQAIAMGSFSPKDKLLMVQCLKDKGDVVAFIDQQRLITNHTSEVLKLADVGIVHNYLSRTIDSRENSGISITCFSSLEPIVKTGRSKYHNIQKFVQLQMTVGISGLLITLITTIFTGNSPLTAVQLIWVNTLMCILGGLMMVMEQSSEEELAKQPSDRNQPIITKKIWKNIVFQVLYQASACVILEFGGHVTDGEKQVRKIMIFNTFFLCQLFNLLNIMDFLKVDVFKIDVQKYYFLVALGGCVVMQVLVVEYAQGLSNCMRLNAAGWAICVLVSVVSWVLEWTLKKIFSVFFSTNYSSPLDSQESTPQPLFYRYWGLPFMMLLLFPIGLA</sequence>
<dbReference type="SUPFAM" id="SSF81653">
    <property type="entry name" value="Calcium ATPase, transduction domain A"/>
    <property type="match status" value="1"/>
</dbReference>
<evidence type="ECO:0000256" key="3">
    <source>
        <dbReference type="ARBA" id="ARBA00022723"/>
    </source>
</evidence>
<dbReference type="GO" id="GO:0046872">
    <property type="term" value="F:metal ion binding"/>
    <property type="evidence" value="ECO:0007669"/>
    <property type="project" value="UniProtKB-KW"/>
</dbReference>
<feature type="transmembrane region" description="Helical" evidence="9">
    <location>
        <begin position="963"/>
        <end position="981"/>
    </location>
</feature>
<comment type="subcellular location">
    <subcellularLocation>
        <location evidence="1">Membrane</location>
    </subcellularLocation>
</comment>
<evidence type="ECO:0000256" key="5">
    <source>
        <dbReference type="ARBA" id="ARBA00022842"/>
    </source>
</evidence>
<feature type="transmembrane region" description="Helical" evidence="9">
    <location>
        <begin position="181"/>
        <end position="201"/>
    </location>
</feature>
<feature type="region of interest" description="Disordered" evidence="8">
    <location>
        <begin position="57"/>
        <end position="84"/>
    </location>
</feature>
<feature type="transmembrane region" description="Helical" evidence="9">
    <location>
        <begin position="821"/>
        <end position="843"/>
    </location>
</feature>
<dbReference type="Pfam" id="PF00689">
    <property type="entry name" value="Cation_ATPase_C"/>
    <property type="match status" value="1"/>
</dbReference>
<dbReference type="InterPro" id="IPR036412">
    <property type="entry name" value="HAD-like_sf"/>
</dbReference>
<dbReference type="InterPro" id="IPR023298">
    <property type="entry name" value="ATPase_P-typ_TM_dom_sf"/>
</dbReference>
<feature type="transmembrane region" description="Helical" evidence="9">
    <location>
        <begin position="794"/>
        <end position="815"/>
    </location>
</feature>
<dbReference type="Gene3D" id="3.40.50.1000">
    <property type="entry name" value="HAD superfamily/HAD-like"/>
    <property type="match status" value="1"/>
</dbReference>
<dbReference type="SUPFAM" id="SSF81660">
    <property type="entry name" value="Metal cation-transporting ATPase, ATP-binding domain N"/>
    <property type="match status" value="1"/>
</dbReference>
<dbReference type="PANTHER" id="PTHR24093:SF454">
    <property type="entry name" value="CATION-TRANSPORTING P-TYPE ATPASE C-TERMINAL DOMAIN-CONTAINING PROTEIN"/>
    <property type="match status" value="1"/>
</dbReference>
<protein>
    <submittedName>
        <fullName evidence="12">Uncharacterized protein</fullName>
    </submittedName>
</protein>
<evidence type="ECO:0000256" key="6">
    <source>
        <dbReference type="ARBA" id="ARBA00022989"/>
    </source>
</evidence>
<dbReference type="Pfam" id="PF13246">
    <property type="entry name" value="Cation_ATPase"/>
    <property type="match status" value="1"/>
</dbReference>
<evidence type="ECO:0000313" key="13">
    <source>
        <dbReference type="Proteomes" id="UP000242715"/>
    </source>
</evidence>
<feature type="compositionally biased region" description="Low complexity" evidence="8">
    <location>
        <begin position="59"/>
        <end position="71"/>
    </location>
</feature>
<feature type="non-terminal residue" evidence="12">
    <location>
        <position position="1031"/>
    </location>
</feature>
<dbReference type="PANTHER" id="PTHR24093">
    <property type="entry name" value="CATION TRANSPORTING ATPASE"/>
    <property type="match status" value="1"/>
</dbReference>
<dbReference type="InterPro" id="IPR023299">
    <property type="entry name" value="ATPase_P-typ_cyto_dom_N"/>
</dbReference>
<feature type="transmembrane region" description="Helical" evidence="9">
    <location>
        <begin position="902"/>
        <end position="922"/>
    </location>
</feature>
<keyword evidence="6 9" id="KW-1133">Transmembrane helix</keyword>
<keyword evidence="7 9" id="KW-0472">Membrane</keyword>
<gene>
    <name evidence="12" type="ORF">TSUD_254340</name>
</gene>
<keyword evidence="4" id="KW-0106">Calcium</keyword>
<evidence type="ECO:0000256" key="7">
    <source>
        <dbReference type="ARBA" id="ARBA00023136"/>
    </source>
</evidence>
<evidence type="ECO:0000259" key="11">
    <source>
        <dbReference type="Pfam" id="PF00689"/>
    </source>
</evidence>
<dbReference type="SUPFAM" id="SSF81665">
    <property type="entry name" value="Calcium ATPase, transmembrane domain M"/>
    <property type="match status" value="1"/>
</dbReference>
<reference evidence="13" key="1">
    <citation type="journal article" date="2017" name="Front. Plant Sci.">
        <title>Climate Clever Clovers: New Paradigm to Reduce the Environmental Footprint of Ruminants by Breeding Low Methanogenic Forages Utilizing Haplotype Variation.</title>
        <authorList>
            <person name="Kaur P."/>
            <person name="Appels R."/>
            <person name="Bayer P.E."/>
            <person name="Keeble-Gagnere G."/>
            <person name="Wang J."/>
            <person name="Hirakawa H."/>
            <person name="Shirasawa K."/>
            <person name="Vercoe P."/>
            <person name="Stefanova K."/>
            <person name="Durmic Z."/>
            <person name="Nichols P."/>
            <person name="Revell C."/>
            <person name="Isobe S.N."/>
            <person name="Edwards D."/>
            <person name="Erskine W."/>
        </authorList>
    </citation>
    <scope>NUCLEOTIDE SEQUENCE [LARGE SCALE GENOMIC DNA]</scope>
    <source>
        <strain evidence="13">cv. Daliak</strain>
    </source>
</reference>
<keyword evidence="13" id="KW-1185">Reference proteome</keyword>
<proteinExistence type="predicted"/>
<dbReference type="GO" id="GO:0005388">
    <property type="term" value="F:P-type calcium transporter activity"/>
    <property type="evidence" value="ECO:0007669"/>
    <property type="project" value="TreeGrafter"/>
</dbReference>
<dbReference type="Proteomes" id="UP000242715">
    <property type="component" value="Unassembled WGS sequence"/>
</dbReference>
<dbReference type="Gene3D" id="1.20.1110.10">
    <property type="entry name" value="Calcium-transporting ATPase, transmembrane domain"/>
    <property type="match status" value="3"/>
</dbReference>
<evidence type="ECO:0000256" key="9">
    <source>
        <dbReference type="SAM" id="Phobius"/>
    </source>
</evidence>
<dbReference type="InterPro" id="IPR023214">
    <property type="entry name" value="HAD_sf"/>
</dbReference>
<keyword evidence="3" id="KW-0479">Metal-binding</keyword>
<keyword evidence="2 9" id="KW-0812">Transmembrane</keyword>
<feature type="domain" description="P-type ATPase A" evidence="10">
    <location>
        <begin position="221"/>
        <end position="307"/>
    </location>
</feature>
<evidence type="ECO:0000256" key="2">
    <source>
        <dbReference type="ARBA" id="ARBA00022692"/>
    </source>
</evidence>
<evidence type="ECO:0000256" key="4">
    <source>
        <dbReference type="ARBA" id="ARBA00022837"/>
    </source>
</evidence>
<dbReference type="AlphaFoldDB" id="A0A2Z6P6B9"/>
<dbReference type="OrthoDB" id="1422951at2759"/>
<evidence type="ECO:0000256" key="1">
    <source>
        <dbReference type="ARBA" id="ARBA00004370"/>
    </source>
</evidence>
<feature type="domain" description="Cation-transporting P-type ATPase C-terminal" evidence="11">
    <location>
        <begin position="819"/>
        <end position="988"/>
    </location>
</feature>
<name>A0A2Z6P6B9_TRISU</name>
<dbReference type="Gene3D" id="3.40.1110.10">
    <property type="entry name" value="Calcium-transporting ATPase, cytoplasmic domain N"/>
    <property type="match status" value="1"/>
</dbReference>
<evidence type="ECO:0000259" key="10">
    <source>
        <dbReference type="Pfam" id="PF00122"/>
    </source>
</evidence>
<accession>A0A2Z6P6B9</accession>
<dbReference type="Pfam" id="PF00122">
    <property type="entry name" value="E1-E2_ATPase"/>
    <property type="match status" value="1"/>
</dbReference>
<dbReference type="GO" id="GO:0005886">
    <property type="term" value="C:plasma membrane"/>
    <property type="evidence" value="ECO:0007669"/>
    <property type="project" value="TreeGrafter"/>
</dbReference>
<evidence type="ECO:0000313" key="12">
    <source>
        <dbReference type="EMBL" id="GAU43705.1"/>
    </source>
</evidence>
<dbReference type="SUPFAM" id="SSF56784">
    <property type="entry name" value="HAD-like"/>
    <property type="match status" value="1"/>
</dbReference>
<dbReference type="GO" id="GO:0000166">
    <property type="term" value="F:nucleotide binding"/>
    <property type="evidence" value="ECO:0007669"/>
    <property type="project" value="InterPro"/>
</dbReference>
<dbReference type="InterPro" id="IPR059000">
    <property type="entry name" value="ATPase_P-type_domA"/>
</dbReference>
<keyword evidence="5" id="KW-0460">Magnesium</keyword>
<evidence type="ECO:0000256" key="8">
    <source>
        <dbReference type="SAM" id="MobiDB-lite"/>
    </source>
</evidence>
<dbReference type="InterPro" id="IPR006068">
    <property type="entry name" value="ATPase_P-typ_cation-transptr_C"/>
</dbReference>
<feature type="transmembrane region" description="Helical" evidence="9">
    <location>
        <begin position="934"/>
        <end position="951"/>
    </location>
</feature>
<organism evidence="12 13">
    <name type="scientific">Trifolium subterraneum</name>
    <name type="common">Subterranean clover</name>
    <dbReference type="NCBI Taxonomy" id="3900"/>
    <lineage>
        <taxon>Eukaryota</taxon>
        <taxon>Viridiplantae</taxon>
        <taxon>Streptophyta</taxon>
        <taxon>Embryophyta</taxon>
        <taxon>Tracheophyta</taxon>
        <taxon>Spermatophyta</taxon>
        <taxon>Magnoliopsida</taxon>
        <taxon>eudicotyledons</taxon>
        <taxon>Gunneridae</taxon>
        <taxon>Pentapetalae</taxon>
        <taxon>rosids</taxon>
        <taxon>fabids</taxon>
        <taxon>Fabales</taxon>
        <taxon>Fabaceae</taxon>
        <taxon>Papilionoideae</taxon>
        <taxon>50 kb inversion clade</taxon>
        <taxon>NPAAA clade</taxon>
        <taxon>Hologalegina</taxon>
        <taxon>IRL clade</taxon>
        <taxon>Trifolieae</taxon>
        <taxon>Trifolium</taxon>
    </lineage>
</organism>
<dbReference type="EMBL" id="DF973989">
    <property type="protein sequence ID" value="GAU43705.1"/>
    <property type="molecule type" value="Genomic_DNA"/>
</dbReference>
<feature type="transmembrane region" description="Helical" evidence="9">
    <location>
        <begin position="390"/>
        <end position="412"/>
    </location>
</feature>
<feature type="transmembrane region" description="Helical" evidence="9">
    <location>
        <begin position="1012"/>
        <end position="1030"/>
    </location>
</feature>